<feature type="compositionally biased region" description="Basic and acidic residues" evidence="1">
    <location>
        <begin position="761"/>
        <end position="773"/>
    </location>
</feature>
<feature type="region of interest" description="Disordered" evidence="1">
    <location>
        <begin position="432"/>
        <end position="462"/>
    </location>
</feature>
<sequence length="1216" mass="131648">MFNHSTSTKETDMTAPVNHEQKQRPAQKASCKACVVFELGAVSATPAAIEVLASNEVDFVTLIRRHARGDFGNVCPDDAQSNREAIENGSCIVSSYPVGNQDHPPQHLQHLTQPQRRFPMSTTTTLPLSQLVVSPKNVRDEPGDVTALAASIAAVGLLQNLVVSPTENGTYQVDAGGRRFAALTLLAREGKIEADAPVSVLVIDANDSTTASLTENVQREAMNPVDELNAFKQLVDEGFTIDRVADTFGVTPLVVQRRLKLVAAAPELLELHGAGEISTDQMIALCATDDHEVQVKVWETHGGNTWNGPAKPADLRRAVLTREVEADRDHRVAFIGGIAPYEAAGGDVRRDLFSTDGQGAILTDPELLDKLVADKLQATKENLLAEGWGWVEIWPTWDYSAAYTFGTLPMVAVDLPEEAASQIAALREEAEQLETEQEQLHEAAEGRDDDELTDEEYERDQQIDERKEAIAAEIEQLEGAHKQYAPEAMASAGVILCLQGSVLRIERGKVKAADRKNAAAALGDAGAISGGRETESAGRPKGENVSDALRRSLLGHRNLAVQTVVAERPDAAKILLACWTVKQIRDSARDVPTDLSLSNGGYGYGTRTYHPITDEAGNAKADAFVAACKAAIKELPTADGKLWDALAEMKPAQLDKIIALGVALTVSVNEEHKGLTAKLLETLDFDMAEHFEPTADNYLGRVSKPLIVEALTEAKQIKGEADSTALLAMKKGALAAEAEKRLAGTGWVPKGIRSPKQKAKKQAEPKAKAEPKGKPAAKTKPAKAPPKAKAAAKAEAETAQNDPQALAEQLTAATRSGSLSAAYSVLQAVPGPMLKEVGLRSGFAADKAKKPRDVMAFLLPQVAEATRHGTDGHGLRKIAKAAPQQEHAMHHPTHGRRNPLAVKPDPAHAAEACRILIGAYIEDPSHVDWNDVQEALGRALAMSPNVRHIESINELRASHLPNIGDLTAVTRADGIKFIVEACAEQEGRYYRVFTATGEEACWGDCIGWATATSLREAVNRIRLAHIRNIVKLLESARYRHDMYQVFSDCMEAMAISFANAVDLRQRDAREARYLEIVRRYERDVIETFPKILAEVTMAMEAAPGDVLGTVFGQLELHNTARGQFFTPYEVCRLMARLQIGDGAQLREIVACHGFALAQEPACGAGAMVIALAQEMQDAGINYQRHLHVTAIDVDPRAVHMAYVQFSLMHIPAVVIV</sequence>
<dbReference type="InterPro" id="IPR050336">
    <property type="entry name" value="Chromosome_partition/occlusion"/>
</dbReference>
<evidence type="ECO:0000259" key="2">
    <source>
        <dbReference type="SMART" id="SM00470"/>
    </source>
</evidence>
<dbReference type="EnsemblMetazoa" id="CJA25659b.1">
    <property type="protein sequence ID" value="CJA25659b.1"/>
    <property type="gene ID" value="WBGene00181231"/>
</dbReference>
<dbReference type="SUPFAM" id="SSF110849">
    <property type="entry name" value="ParB/Sulfiredoxin"/>
    <property type="match status" value="1"/>
</dbReference>
<dbReference type="Proteomes" id="UP000005237">
    <property type="component" value="Unassembled WGS sequence"/>
</dbReference>
<dbReference type="Gene3D" id="1.10.10.2830">
    <property type="match status" value="1"/>
</dbReference>
<organism evidence="3 4">
    <name type="scientific">Caenorhabditis japonica</name>
    <dbReference type="NCBI Taxonomy" id="281687"/>
    <lineage>
        <taxon>Eukaryota</taxon>
        <taxon>Metazoa</taxon>
        <taxon>Ecdysozoa</taxon>
        <taxon>Nematoda</taxon>
        <taxon>Chromadorea</taxon>
        <taxon>Rhabditida</taxon>
        <taxon>Rhabditina</taxon>
        <taxon>Rhabditomorpha</taxon>
        <taxon>Rhabditoidea</taxon>
        <taxon>Rhabditidae</taxon>
        <taxon>Peloderinae</taxon>
        <taxon>Caenorhabditis</taxon>
    </lineage>
</organism>
<feature type="compositionally biased region" description="Low complexity" evidence="1">
    <location>
        <begin position="785"/>
        <end position="799"/>
    </location>
</feature>
<dbReference type="Gene3D" id="3.40.50.150">
    <property type="entry name" value="Vaccinia Virus protein VP39"/>
    <property type="match status" value="1"/>
</dbReference>
<dbReference type="SUPFAM" id="SSF109709">
    <property type="entry name" value="KorB DNA-binding domain-like"/>
    <property type="match status" value="1"/>
</dbReference>
<feature type="region of interest" description="Disordered" evidence="1">
    <location>
        <begin position="746"/>
        <end position="805"/>
    </location>
</feature>
<dbReference type="Gene3D" id="3.90.1530.30">
    <property type="match status" value="1"/>
</dbReference>
<dbReference type="PANTHER" id="PTHR33375">
    <property type="entry name" value="CHROMOSOME-PARTITIONING PROTEIN PARB-RELATED"/>
    <property type="match status" value="1"/>
</dbReference>
<reference evidence="4" key="1">
    <citation type="submission" date="2010-08" db="EMBL/GenBank/DDBJ databases">
        <authorList>
            <consortium name="Caenorhabditis japonica Sequencing Consortium"/>
            <person name="Wilson R.K."/>
        </authorList>
    </citation>
    <scope>NUCLEOTIDE SEQUENCE [LARGE SCALE GENOMIC DNA]</scope>
    <source>
        <strain evidence="4">DF5081</strain>
    </source>
</reference>
<proteinExistence type="predicted"/>
<protein>
    <submittedName>
        <fullName evidence="3">ParB domain-containing protein</fullName>
    </submittedName>
</protein>
<feature type="region of interest" description="Disordered" evidence="1">
    <location>
        <begin position="1"/>
        <end position="24"/>
    </location>
</feature>
<dbReference type="InterPro" id="IPR036086">
    <property type="entry name" value="ParB/Sulfiredoxin_sf"/>
</dbReference>
<dbReference type="GO" id="GO:0005694">
    <property type="term" value="C:chromosome"/>
    <property type="evidence" value="ECO:0007669"/>
    <property type="project" value="TreeGrafter"/>
</dbReference>
<dbReference type="InterPro" id="IPR003115">
    <property type="entry name" value="ParB_N"/>
</dbReference>
<dbReference type="CDD" id="cd16406">
    <property type="entry name" value="ParB_N_like"/>
    <property type="match status" value="1"/>
</dbReference>
<dbReference type="PANTHER" id="PTHR33375:SF7">
    <property type="entry name" value="CHROMOSOME 2-PARTITIONING PROTEIN PARB-RELATED"/>
    <property type="match status" value="1"/>
</dbReference>
<dbReference type="GO" id="GO:0007059">
    <property type="term" value="P:chromosome segregation"/>
    <property type="evidence" value="ECO:0007669"/>
    <property type="project" value="TreeGrafter"/>
</dbReference>
<evidence type="ECO:0000313" key="4">
    <source>
        <dbReference type="Proteomes" id="UP000005237"/>
    </source>
</evidence>
<evidence type="ECO:0000313" key="3">
    <source>
        <dbReference type="EnsemblMetazoa" id="CJA25659b.1"/>
    </source>
</evidence>
<feature type="compositionally biased region" description="Acidic residues" evidence="1">
    <location>
        <begin position="447"/>
        <end position="458"/>
    </location>
</feature>
<reference evidence="3" key="2">
    <citation type="submission" date="2022-06" db="UniProtKB">
        <authorList>
            <consortium name="EnsemblMetazoa"/>
        </authorList>
    </citation>
    <scope>IDENTIFICATION</scope>
    <source>
        <strain evidence="3">DF5081</strain>
    </source>
</reference>
<accession>A0A8R1E695</accession>
<dbReference type="Pfam" id="PF02195">
    <property type="entry name" value="ParB_N"/>
    <property type="match status" value="1"/>
</dbReference>
<evidence type="ECO:0000256" key="1">
    <source>
        <dbReference type="SAM" id="MobiDB-lite"/>
    </source>
</evidence>
<dbReference type="InterPro" id="IPR029063">
    <property type="entry name" value="SAM-dependent_MTases_sf"/>
</dbReference>
<dbReference type="SMART" id="SM00470">
    <property type="entry name" value="ParB"/>
    <property type="match status" value="1"/>
</dbReference>
<dbReference type="AlphaFoldDB" id="A0A8R1E695"/>
<dbReference type="SUPFAM" id="SSF53335">
    <property type="entry name" value="S-adenosyl-L-methionine-dependent methyltransferases"/>
    <property type="match status" value="1"/>
</dbReference>
<name>A0A8R1E695_CAEJA</name>
<feature type="domain" description="ParB-like N-terminal" evidence="2">
    <location>
        <begin position="124"/>
        <end position="217"/>
    </location>
</feature>
<keyword evidence="4" id="KW-1185">Reference proteome</keyword>